<comment type="subcellular location">
    <subcellularLocation>
        <location evidence="2">Endoplasmic reticulum lumen</location>
    </subcellularLocation>
</comment>
<dbReference type="Proteomes" id="UP001470230">
    <property type="component" value="Unassembled WGS sequence"/>
</dbReference>
<gene>
    <name evidence="8" type="ORF">M9Y10_043173</name>
</gene>
<dbReference type="SUPFAM" id="SSF52833">
    <property type="entry name" value="Thioredoxin-like"/>
    <property type="match status" value="2"/>
</dbReference>
<evidence type="ECO:0000256" key="1">
    <source>
        <dbReference type="ARBA" id="ARBA00001182"/>
    </source>
</evidence>
<name>A0ABR2JZL4_9EUKA</name>
<dbReference type="EMBL" id="JAPFFF010000008">
    <property type="protein sequence ID" value="KAK8884068.1"/>
    <property type="molecule type" value="Genomic_DNA"/>
</dbReference>
<evidence type="ECO:0000313" key="8">
    <source>
        <dbReference type="EMBL" id="KAK8884068.1"/>
    </source>
</evidence>
<comment type="catalytic activity">
    <reaction evidence="1">
        <text>Catalyzes the rearrangement of -S-S- bonds in proteins.</text>
        <dbReference type="EC" id="5.3.4.1"/>
    </reaction>
</comment>
<dbReference type="Gene3D" id="3.40.30.10">
    <property type="entry name" value="Glutaredoxin"/>
    <property type="match status" value="2"/>
</dbReference>
<keyword evidence="5" id="KW-0256">Endoplasmic reticulum</keyword>
<keyword evidence="7" id="KW-0676">Redox-active center</keyword>
<evidence type="ECO:0000256" key="4">
    <source>
        <dbReference type="ARBA" id="ARBA00012723"/>
    </source>
</evidence>
<comment type="caution">
    <text evidence="8">The sequence shown here is derived from an EMBL/GenBank/DDBJ whole genome shotgun (WGS) entry which is preliminary data.</text>
</comment>
<keyword evidence="9" id="KW-1185">Reference proteome</keyword>
<evidence type="ECO:0000256" key="6">
    <source>
        <dbReference type="ARBA" id="ARBA00023235"/>
    </source>
</evidence>
<evidence type="ECO:0000256" key="5">
    <source>
        <dbReference type="ARBA" id="ARBA00022824"/>
    </source>
</evidence>
<organism evidence="8 9">
    <name type="scientific">Tritrichomonas musculus</name>
    <dbReference type="NCBI Taxonomy" id="1915356"/>
    <lineage>
        <taxon>Eukaryota</taxon>
        <taxon>Metamonada</taxon>
        <taxon>Parabasalia</taxon>
        <taxon>Tritrichomonadida</taxon>
        <taxon>Tritrichomonadidae</taxon>
        <taxon>Tritrichomonas</taxon>
    </lineage>
</organism>
<proteinExistence type="inferred from homology"/>
<evidence type="ECO:0000313" key="9">
    <source>
        <dbReference type="Proteomes" id="UP001470230"/>
    </source>
</evidence>
<dbReference type="PANTHER" id="PTHR18929:SF132">
    <property type="entry name" value="PROTEIN DISULFIDE-ISOMERASE A3"/>
    <property type="match status" value="1"/>
</dbReference>
<protein>
    <recommendedName>
        <fullName evidence="4">protein disulfide-isomerase</fullName>
        <ecNumber evidence="4">5.3.4.1</ecNumber>
    </recommendedName>
</protein>
<dbReference type="PANTHER" id="PTHR18929">
    <property type="entry name" value="PROTEIN DISULFIDE ISOMERASE"/>
    <property type="match status" value="1"/>
</dbReference>
<evidence type="ECO:0000256" key="2">
    <source>
        <dbReference type="ARBA" id="ARBA00004319"/>
    </source>
</evidence>
<accession>A0ABR2JZL4</accession>
<evidence type="ECO:0000256" key="7">
    <source>
        <dbReference type="ARBA" id="ARBA00023284"/>
    </source>
</evidence>
<sequence length="474" mass="54752">MISIIFLSLYFTNSFSLSNKLVRLSALDVTQKLEQSPKSIVFVSDDEELIMFAYPAIEKYKDQVQFLLTSPDQVPSSFYTTNPSIIPFEFTKPLKIDSPPLDSASFSYWVERIIDPTHYNIALPIQLIKILDGSIPALFEINKCDTETKKVENGLTIFKTTSSLFQKFNIKVNTGLYVYRPQDRQLIPYNGSFALQSFSRLTHFSLIDPNSTKIILAFVVDEWGNKTTKQYELLENLSYIYGCDKYYYTLVDIPKAQKLFKGTAIHEIKKPIFIMYDISSSFPRKWIYNSTEDLNFETLKEFVSEVISNKKPPTIISEPVPDYNSSNNSVIQRIVNSNFADFVYDDTWETVVMFEQDGNMKCKLFLQLYKAIAKILGSKYTRFYIFDVTKNDIPPEVPEVTYYPMVMMWPAGMKDQPKVFSGEYNFQGIMKFIKECASHKLSVAKFDTNQILQSISEKVNKLKKKEPTEVNNEL</sequence>
<evidence type="ECO:0000256" key="3">
    <source>
        <dbReference type="ARBA" id="ARBA00006347"/>
    </source>
</evidence>
<keyword evidence="6" id="KW-0413">Isomerase</keyword>
<dbReference type="EC" id="5.3.4.1" evidence="4"/>
<reference evidence="8 9" key="1">
    <citation type="submission" date="2024-04" db="EMBL/GenBank/DDBJ databases">
        <title>Tritrichomonas musculus Genome.</title>
        <authorList>
            <person name="Alves-Ferreira E."/>
            <person name="Grigg M."/>
            <person name="Lorenzi H."/>
            <person name="Galac M."/>
        </authorList>
    </citation>
    <scope>NUCLEOTIDE SEQUENCE [LARGE SCALE GENOMIC DNA]</scope>
    <source>
        <strain evidence="8 9">EAF2021</strain>
    </source>
</reference>
<comment type="similarity">
    <text evidence="3">Belongs to the protein disulfide isomerase family.</text>
</comment>
<dbReference type="InterPro" id="IPR036249">
    <property type="entry name" value="Thioredoxin-like_sf"/>
</dbReference>